<dbReference type="VEuPathDB" id="PiroplasmaDB:BOVATA_043250"/>
<proteinExistence type="predicted"/>
<reference evidence="1 2" key="1">
    <citation type="journal article" date="2017" name="BMC Genomics">
        <title>Whole-genome assembly of Babesia ovata and comparative genomics between closely related pathogens.</title>
        <authorList>
            <person name="Yamagishi J."/>
            <person name="Asada M."/>
            <person name="Hakimi H."/>
            <person name="Tanaka T.Q."/>
            <person name="Sugimoto C."/>
            <person name="Kawazu S."/>
        </authorList>
    </citation>
    <scope>NUCLEOTIDE SEQUENCE [LARGE SCALE GENOMIC DNA]</scope>
    <source>
        <strain evidence="1 2">Miyake</strain>
    </source>
</reference>
<protein>
    <submittedName>
        <fullName evidence="1">Pentulose kinase, putative</fullName>
    </submittedName>
</protein>
<dbReference type="AlphaFoldDB" id="A0A2H6KIL2"/>
<dbReference type="EMBL" id="BDSA01000007">
    <property type="protein sequence ID" value="GBE62832.1"/>
    <property type="molecule type" value="Genomic_DNA"/>
</dbReference>
<evidence type="ECO:0000313" key="2">
    <source>
        <dbReference type="Proteomes" id="UP000236319"/>
    </source>
</evidence>
<dbReference type="GeneID" id="39876602"/>
<dbReference type="RefSeq" id="XP_028869075.1">
    <property type="nucleotide sequence ID" value="XM_029013242.1"/>
</dbReference>
<name>A0A2H6KIL2_9APIC</name>
<keyword evidence="1" id="KW-0808">Transferase</keyword>
<dbReference type="GO" id="GO:0016301">
    <property type="term" value="F:kinase activity"/>
    <property type="evidence" value="ECO:0007669"/>
    <property type="project" value="UniProtKB-KW"/>
</dbReference>
<gene>
    <name evidence="1" type="ORF">BOVATA_043250</name>
</gene>
<keyword evidence="2" id="KW-1185">Reference proteome</keyword>
<keyword evidence="1" id="KW-0418">Kinase</keyword>
<dbReference type="Proteomes" id="UP000236319">
    <property type="component" value="Unassembled WGS sequence"/>
</dbReference>
<evidence type="ECO:0000313" key="1">
    <source>
        <dbReference type="EMBL" id="GBE62832.1"/>
    </source>
</evidence>
<sequence>MDFPKTTESLTFDILTIPCTLSKTMLFQIFQAVDDTIIWTAFLFLQLLSKLLQFRLNFLDGLADCSGFVLDVVKCKLPRGVRLWDHFGKLSGEEEGRTDAIEELGNGLVRQLVERVHLLDGDSEGQAEIRAGALGLVAAGGSGEGVDVPEREAVLEECWRGGVAVHDGGA</sequence>
<accession>A0A2H6KIL2</accession>
<comment type="caution">
    <text evidence="1">The sequence shown here is derived from an EMBL/GenBank/DDBJ whole genome shotgun (WGS) entry which is preliminary data.</text>
</comment>
<organism evidence="1 2">
    <name type="scientific">Babesia ovata</name>
    <dbReference type="NCBI Taxonomy" id="189622"/>
    <lineage>
        <taxon>Eukaryota</taxon>
        <taxon>Sar</taxon>
        <taxon>Alveolata</taxon>
        <taxon>Apicomplexa</taxon>
        <taxon>Aconoidasida</taxon>
        <taxon>Piroplasmida</taxon>
        <taxon>Babesiidae</taxon>
        <taxon>Babesia</taxon>
    </lineage>
</organism>